<dbReference type="InterPro" id="IPR001646">
    <property type="entry name" value="5peptide_repeat"/>
</dbReference>
<dbReference type="OrthoDB" id="9989223at2759"/>
<dbReference type="PANTHER" id="PTHR47485">
    <property type="entry name" value="THYLAKOID LUMENAL 17.4 KDA PROTEIN, CHLOROPLASTIC"/>
    <property type="match status" value="1"/>
</dbReference>
<evidence type="ECO:0000313" key="4">
    <source>
        <dbReference type="EMBL" id="CEM39172.1"/>
    </source>
</evidence>
<evidence type="ECO:0000256" key="3">
    <source>
        <dbReference type="SAM" id="SignalP"/>
    </source>
</evidence>
<keyword evidence="3" id="KW-0732">Signal</keyword>
<dbReference type="STRING" id="1169540.A0A0G4H5R0"/>
<dbReference type="OMA" id="GALFKNT"/>
<proteinExistence type="predicted"/>
<dbReference type="Proteomes" id="UP000041254">
    <property type="component" value="Unassembled WGS sequence"/>
</dbReference>
<name>A0A0G4H5R0_VITBC</name>
<dbReference type="Gene3D" id="2.160.20.80">
    <property type="entry name" value="E3 ubiquitin-protein ligase SopA"/>
    <property type="match status" value="1"/>
</dbReference>
<dbReference type="VEuPathDB" id="CryptoDB:Vbra_6609"/>
<dbReference type="InParanoid" id="A0A0G4H5R0"/>
<keyword evidence="1" id="KW-0677">Repeat</keyword>
<dbReference type="PANTHER" id="PTHR47485:SF1">
    <property type="entry name" value="THYLAKOID LUMENAL 17.4 KDA PROTEIN, CHLOROPLASTIC"/>
    <property type="match status" value="1"/>
</dbReference>
<evidence type="ECO:0008006" key="6">
    <source>
        <dbReference type="Google" id="ProtNLM"/>
    </source>
</evidence>
<evidence type="ECO:0000256" key="2">
    <source>
        <dbReference type="SAM" id="MobiDB-lite"/>
    </source>
</evidence>
<feature type="region of interest" description="Disordered" evidence="2">
    <location>
        <begin position="193"/>
        <end position="212"/>
    </location>
</feature>
<feature type="signal peptide" evidence="3">
    <location>
        <begin position="1"/>
        <end position="36"/>
    </location>
</feature>
<dbReference type="AlphaFoldDB" id="A0A0G4H5R0"/>
<dbReference type="EMBL" id="CDMY01001028">
    <property type="protein sequence ID" value="CEM39172.1"/>
    <property type="molecule type" value="Genomic_DNA"/>
</dbReference>
<accession>A0A0G4H5R0</accession>
<dbReference type="PhylomeDB" id="A0A0G4H5R0"/>
<organism evidence="4 5">
    <name type="scientific">Vitrella brassicaformis (strain CCMP3155)</name>
    <dbReference type="NCBI Taxonomy" id="1169540"/>
    <lineage>
        <taxon>Eukaryota</taxon>
        <taxon>Sar</taxon>
        <taxon>Alveolata</taxon>
        <taxon>Colpodellida</taxon>
        <taxon>Vitrellaceae</taxon>
        <taxon>Vitrella</taxon>
    </lineage>
</organism>
<reference evidence="4 5" key="1">
    <citation type="submission" date="2014-11" db="EMBL/GenBank/DDBJ databases">
        <authorList>
            <person name="Zhu J."/>
            <person name="Qi W."/>
            <person name="Song R."/>
        </authorList>
    </citation>
    <scope>NUCLEOTIDE SEQUENCE [LARGE SCALE GENOMIC DNA]</scope>
</reference>
<gene>
    <name evidence="4" type="ORF">Vbra_6609</name>
</gene>
<evidence type="ECO:0000256" key="1">
    <source>
        <dbReference type="ARBA" id="ARBA00022737"/>
    </source>
</evidence>
<keyword evidence="5" id="KW-1185">Reference proteome</keyword>
<evidence type="ECO:0000313" key="5">
    <source>
        <dbReference type="Proteomes" id="UP000041254"/>
    </source>
</evidence>
<dbReference type="SUPFAM" id="SSF141571">
    <property type="entry name" value="Pentapeptide repeat-like"/>
    <property type="match status" value="1"/>
</dbReference>
<feature type="chain" id="PRO_5005190954" description="Pentapeptide repeat protein" evidence="3">
    <location>
        <begin position="37"/>
        <end position="212"/>
    </location>
</feature>
<sequence>MMGQSSPSWLQLSLPPLLSFSVTALIALSTLHGGSASVVPQPPAAEAKAVAPGGYKLPPIDRADPNRCRFQSSAVGQANAQRDKLYDLRECKMEGKNAAGYDISGVLGSEADFSYVNFEGAQLSKDSRFDGANFKAAVVDRVTFKRSDLRNVNFAAAVLSGSTFEDANVENTDFSDVVIGDFEQRSLCKNPTLKGSHPKTGVDTRESLGCRS</sequence>
<protein>
    <recommendedName>
        <fullName evidence="6">Pentapeptide repeat protein</fullName>
    </recommendedName>
</protein>
<dbReference type="Pfam" id="PF00805">
    <property type="entry name" value="Pentapeptide"/>
    <property type="match status" value="1"/>
</dbReference>
<feature type="compositionally biased region" description="Basic and acidic residues" evidence="2">
    <location>
        <begin position="200"/>
        <end position="212"/>
    </location>
</feature>